<keyword evidence="4 7" id="KW-0812">Transmembrane</keyword>
<feature type="transmembrane region" description="Helical" evidence="7">
    <location>
        <begin position="70"/>
        <end position="92"/>
    </location>
</feature>
<evidence type="ECO:0000256" key="6">
    <source>
        <dbReference type="ARBA" id="ARBA00023136"/>
    </source>
</evidence>
<dbReference type="Proteomes" id="UP000183613">
    <property type="component" value="Unassembled WGS sequence"/>
</dbReference>
<keyword evidence="9" id="KW-1185">Reference proteome</keyword>
<keyword evidence="5 7" id="KW-1133">Transmembrane helix</keyword>
<dbReference type="GO" id="GO:0000041">
    <property type="term" value="P:transition metal ion transport"/>
    <property type="evidence" value="ECO:0007669"/>
    <property type="project" value="InterPro"/>
</dbReference>
<organism evidence="8 9">
    <name type="scientific">Pseudomonas deceptionensis</name>
    <dbReference type="NCBI Taxonomy" id="882211"/>
    <lineage>
        <taxon>Bacteria</taxon>
        <taxon>Pseudomonadati</taxon>
        <taxon>Pseudomonadota</taxon>
        <taxon>Gammaproteobacteria</taxon>
        <taxon>Pseudomonadales</taxon>
        <taxon>Pseudomonadaceae</taxon>
        <taxon>Pseudomonas</taxon>
    </lineage>
</organism>
<dbReference type="AlphaFoldDB" id="A0A0J6GIG8"/>
<dbReference type="Gene3D" id="1.10.1760.20">
    <property type="match status" value="1"/>
</dbReference>
<gene>
    <name evidence="8" type="ORF">SAMN04489800_1569</name>
</gene>
<reference evidence="8" key="1">
    <citation type="submission" date="2016-10" db="EMBL/GenBank/DDBJ databases">
        <authorList>
            <person name="Varghese N."/>
            <person name="Submissions S."/>
        </authorList>
    </citation>
    <scope>NUCLEOTIDE SEQUENCE [LARGE SCALE GENOMIC DNA]</scope>
    <source>
        <strain evidence="8">LMG 25555</strain>
    </source>
</reference>
<comment type="caution">
    <text evidence="8">The sequence shown here is derived from an EMBL/GenBank/DDBJ whole genome shotgun (WGS) entry which is preliminary data.</text>
</comment>
<dbReference type="OrthoDB" id="5297929at2"/>
<evidence type="ECO:0000256" key="3">
    <source>
        <dbReference type="ARBA" id="ARBA00022475"/>
    </source>
</evidence>
<sequence>MIGAEVLSTQTQVIGWLLYAPVVLWAIWRAPWVELFADTRRQHLLFGTVFSLFLLWLVRRDFDSGVSYHFIGLTVVTLLLDWPLAIVGALVAQVGLVVLGRQDLAAMGVNGVLLIVLPIAVTECCARMVERAQPRNPFVYIFCSGFFAAALAALLCVLAVLGVLWLDGLFVMPEWLEDFVGYLWLIIFPEAFINGMLVTALVVFCPEWLETFNRTRYLAAPWKDDGPNQG</sequence>
<comment type="subcellular location">
    <subcellularLocation>
        <location evidence="1">Cell membrane</location>
        <topology evidence="1">Multi-pass membrane protein</topology>
    </subcellularLocation>
</comment>
<evidence type="ECO:0000313" key="9">
    <source>
        <dbReference type="Proteomes" id="UP000183613"/>
    </source>
</evidence>
<dbReference type="EMBL" id="FNUD01000002">
    <property type="protein sequence ID" value="SEE64338.1"/>
    <property type="molecule type" value="Genomic_DNA"/>
</dbReference>
<feature type="transmembrane region" description="Helical" evidence="7">
    <location>
        <begin position="138"/>
        <end position="166"/>
    </location>
</feature>
<evidence type="ECO:0000256" key="5">
    <source>
        <dbReference type="ARBA" id="ARBA00022989"/>
    </source>
</evidence>
<keyword evidence="6 7" id="KW-0472">Membrane</keyword>
<evidence type="ECO:0000256" key="4">
    <source>
        <dbReference type="ARBA" id="ARBA00022692"/>
    </source>
</evidence>
<dbReference type="InterPro" id="IPR002751">
    <property type="entry name" value="CbiM/NikMN"/>
</dbReference>
<evidence type="ECO:0000256" key="1">
    <source>
        <dbReference type="ARBA" id="ARBA00004651"/>
    </source>
</evidence>
<evidence type="ECO:0000256" key="2">
    <source>
        <dbReference type="ARBA" id="ARBA00022448"/>
    </source>
</evidence>
<keyword evidence="2" id="KW-0813">Transport</keyword>
<evidence type="ECO:0000256" key="7">
    <source>
        <dbReference type="SAM" id="Phobius"/>
    </source>
</evidence>
<dbReference type="Pfam" id="PF01891">
    <property type="entry name" value="CbiM"/>
    <property type="match status" value="1"/>
</dbReference>
<dbReference type="RefSeq" id="WP_048359260.1">
    <property type="nucleotide sequence ID" value="NZ_FNUD01000002.1"/>
</dbReference>
<feature type="transmembrane region" description="Helical" evidence="7">
    <location>
        <begin position="104"/>
        <end position="126"/>
    </location>
</feature>
<feature type="transmembrane region" description="Helical" evidence="7">
    <location>
        <begin position="181"/>
        <end position="204"/>
    </location>
</feature>
<dbReference type="PATRIC" id="fig|882211.3.peg.1489"/>
<feature type="transmembrane region" description="Helical" evidence="7">
    <location>
        <begin position="12"/>
        <end position="30"/>
    </location>
</feature>
<keyword evidence="3" id="KW-1003">Cell membrane</keyword>
<dbReference type="GO" id="GO:0005886">
    <property type="term" value="C:plasma membrane"/>
    <property type="evidence" value="ECO:0007669"/>
    <property type="project" value="UniProtKB-SubCell"/>
</dbReference>
<evidence type="ECO:0000313" key="8">
    <source>
        <dbReference type="EMBL" id="SEE64338.1"/>
    </source>
</evidence>
<feature type="transmembrane region" description="Helical" evidence="7">
    <location>
        <begin position="42"/>
        <end position="58"/>
    </location>
</feature>
<protein>
    <submittedName>
        <fullName evidence="8">Uncharacterized membrane protein</fullName>
    </submittedName>
</protein>
<name>A0A0J6GIG8_PSEDM</name>
<proteinExistence type="predicted"/>
<accession>A0A0J6GIG8</accession>